<comment type="similarity">
    <text evidence="1">Belongs to the prephenate/arogenate dehydrogenase family.</text>
</comment>
<dbReference type="GO" id="GO:0008977">
    <property type="term" value="F:prephenate dehydrogenase (NAD+) activity"/>
    <property type="evidence" value="ECO:0007669"/>
    <property type="project" value="InterPro"/>
</dbReference>
<proteinExistence type="inferred from homology"/>
<dbReference type="Gene3D" id="1.10.3660.10">
    <property type="entry name" value="6-phosphogluconate dehydrogenase C-terminal like domain"/>
    <property type="match status" value="1"/>
</dbReference>
<protein>
    <submittedName>
        <fullName evidence="5">Prephenate dehydrogenase/arogenate dehydrogenase family protein</fullName>
    </submittedName>
</protein>
<evidence type="ECO:0000256" key="2">
    <source>
        <dbReference type="ARBA" id="ARBA00023002"/>
    </source>
</evidence>
<keyword evidence="2" id="KW-0560">Oxidoreductase</keyword>
<dbReference type="PANTHER" id="PTHR21363">
    <property type="entry name" value="PREPHENATE DEHYDROGENASE"/>
    <property type="match status" value="1"/>
</dbReference>
<dbReference type="SUPFAM" id="SSF51735">
    <property type="entry name" value="NAD(P)-binding Rossmann-fold domains"/>
    <property type="match status" value="1"/>
</dbReference>
<dbReference type="InterPro" id="IPR046825">
    <property type="entry name" value="PDH_C"/>
</dbReference>
<dbReference type="InterPro" id="IPR003099">
    <property type="entry name" value="Prephen_DH"/>
</dbReference>
<evidence type="ECO:0000313" key="5">
    <source>
        <dbReference type="EMBL" id="HIV26852.1"/>
    </source>
</evidence>
<dbReference type="SUPFAM" id="SSF48179">
    <property type="entry name" value="6-phosphogluconate dehydrogenase C-terminal domain-like"/>
    <property type="match status" value="1"/>
</dbReference>
<dbReference type="PANTHER" id="PTHR21363:SF0">
    <property type="entry name" value="PREPHENATE DEHYDROGENASE [NADP(+)]"/>
    <property type="match status" value="1"/>
</dbReference>
<evidence type="ECO:0000259" key="4">
    <source>
        <dbReference type="PROSITE" id="PS51176"/>
    </source>
</evidence>
<dbReference type="EMBL" id="DVOT01000050">
    <property type="protein sequence ID" value="HIV26852.1"/>
    <property type="molecule type" value="Genomic_DNA"/>
</dbReference>
<reference evidence="5" key="2">
    <citation type="journal article" date="2021" name="PeerJ">
        <title>Extensive microbial diversity within the chicken gut microbiome revealed by metagenomics and culture.</title>
        <authorList>
            <person name="Gilroy R."/>
            <person name="Ravi A."/>
            <person name="Getino M."/>
            <person name="Pursley I."/>
            <person name="Horton D.L."/>
            <person name="Alikhan N.F."/>
            <person name="Baker D."/>
            <person name="Gharbi K."/>
            <person name="Hall N."/>
            <person name="Watson M."/>
            <person name="Adriaenssens E.M."/>
            <person name="Foster-Nyarko E."/>
            <person name="Jarju S."/>
            <person name="Secka A."/>
            <person name="Antonio M."/>
            <person name="Oren A."/>
            <person name="Chaudhuri R.R."/>
            <person name="La Ragione R."/>
            <person name="Hildebrand F."/>
            <person name="Pallen M.J."/>
        </authorList>
    </citation>
    <scope>NUCLEOTIDE SEQUENCE</scope>
    <source>
        <strain evidence="5">CHK183-6373</strain>
    </source>
</reference>
<evidence type="ECO:0000256" key="3">
    <source>
        <dbReference type="ARBA" id="ARBA00029440"/>
    </source>
</evidence>
<dbReference type="PROSITE" id="PS51176">
    <property type="entry name" value="PDH_ADH"/>
    <property type="match status" value="1"/>
</dbReference>
<comment type="pathway">
    <text evidence="3">Amino-acid biosynthesis.</text>
</comment>
<comment type="caution">
    <text evidence="5">The sequence shown here is derived from an EMBL/GenBank/DDBJ whole genome shotgun (WGS) entry which is preliminary data.</text>
</comment>
<organism evidence="5 6">
    <name type="scientific">Candidatus Ornithocaccomicrobium faecavium</name>
    <dbReference type="NCBI Taxonomy" id="2840890"/>
    <lineage>
        <taxon>Bacteria</taxon>
        <taxon>Bacillati</taxon>
        <taxon>Bacillota</taxon>
        <taxon>Clostridia</taxon>
        <taxon>Candidatus Ornithocaccomicrobium</taxon>
    </lineage>
</organism>
<evidence type="ECO:0000313" key="6">
    <source>
        <dbReference type="Proteomes" id="UP000886884"/>
    </source>
</evidence>
<reference evidence="5" key="1">
    <citation type="submission" date="2020-10" db="EMBL/GenBank/DDBJ databases">
        <authorList>
            <person name="Gilroy R."/>
        </authorList>
    </citation>
    <scope>NUCLEOTIDE SEQUENCE</scope>
    <source>
        <strain evidence="5">CHK183-6373</strain>
    </source>
</reference>
<dbReference type="GO" id="GO:0006571">
    <property type="term" value="P:tyrosine biosynthetic process"/>
    <property type="evidence" value="ECO:0007669"/>
    <property type="project" value="InterPro"/>
</dbReference>
<dbReference type="InterPro" id="IPR036291">
    <property type="entry name" value="NAD(P)-bd_dom_sf"/>
</dbReference>
<accession>A0A9D1P6A8</accession>
<dbReference type="InterPro" id="IPR008927">
    <property type="entry name" value="6-PGluconate_DH-like_C_sf"/>
</dbReference>
<dbReference type="InterPro" id="IPR046826">
    <property type="entry name" value="PDH_N"/>
</dbReference>
<dbReference type="InterPro" id="IPR050812">
    <property type="entry name" value="Preph/Arog_dehydrog"/>
</dbReference>
<dbReference type="GO" id="GO:0004665">
    <property type="term" value="F:prephenate dehydrogenase (NADP+) activity"/>
    <property type="evidence" value="ECO:0007669"/>
    <property type="project" value="InterPro"/>
</dbReference>
<name>A0A9D1P6A8_9FIRM</name>
<dbReference type="Gene3D" id="3.40.50.720">
    <property type="entry name" value="NAD(P)-binding Rossmann-like Domain"/>
    <property type="match status" value="1"/>
</dbReference>
<dbReference type="GO" id="GO:0070403">
    <property type="term" value="F:NAD+ binding"/>
    <property type="evidence" value="ECO:0007669"/>
    <property type="project" value="InterPro"/>
</dbReference>
<gene>
    <name evidence="5" type="ORF">IAA64_02700</name>
</gene>
<evidence type="ECO:0000256" key="1">
    <source>
        <dbReference type="ARBA" id="ARBA00007964"/>
    </source>
</evidence>
<dbReference type="Proteomes" id="UP000886884">
    <property type="component" value="Unassembled WGS sequence"/>
</dbReference>
<dbReference type="Pfam" id="PF02153">
    <property type="entry name" value="PDH_N"/>
    <property type="match status" value="1"/>
</dbReference>
<sequence length="294" mass="32013">MKDSEKRENLTIGVVGLGLIGGSMAKAYKQAGHAVYGYDASETVTKFAILSGTLDGALAREEYARCDLLFVATYPEAAARFLQENAPYFSKHGIVMDLCGTKEMVCRAGFAAAREHGFTFVGGHPMAGTHNSGFKYARADMFRGAPMVIVPPVYDDIVLLDRVKHLLAPAGFASLSVTTGAAHDRMIAFTSQLAHIVSSAYIKSPTAAEHKGFSAGSYRDMTRVAWLNPDMWTELFLENRDNLLRELDAVIAHLGEYRAAIAQNDAPTLRRLLDEGRLRKEEVDGKGANVPDPN</sequence>
<dbReference type="Pfam" id="PF20463">
    <property type="entry name" value="PDH_C"/>
    <property type="match status" value="1"/>
</dbReference>
<dbReference type="AlphaFoldDB" id="A0A9D1P6A8"/>
<feature type="domain" description="Prephenate/arogenate dehydrogenase" evidence="4">
    <location>
        <begin position="10"/>
        <end position="291"/>
    </location>
</feature>